<dbReference type="AlphaFoldDB" id="X1SCG3"/>
<accession>X1SCG3</accession>
<protein>
    <recommendedName>
        <fullName evidence="2">Transglutaminase-like domain-containing protein</fullName>
    </recommendedName>
</protein>
<proteinExistence type="predicted"/>
<evidence type="ECO:0000313" key="1">
    <source>
        <dbReference type="EMBL" id="GAI76816.1"/>
    </source>
</evidence>
<gene>
    <name evidence="1" type="ORF">S12H4_24313</name>
</gene>
<dbReference type="Gene3D" id="3.10.620.30">
    <property type="match status" value="1"/>
</dbReference>
<organism evidence="1">
    <name type="scientific">marine sediment metagenome</name>
    <dbReference type="NCBI Taxonomy" id="412755"/>
    <lineage>
        <taxon>unclassified sequences</taxon>
        <taxon>metagenomes</taxon>
        <taxon>ecological metagenomes</taxon>
    </lineage>
</organism>
<reference evidence="1" key="1">
    <citation type="journal article" date="2014" name="Front. Microbiol.">
        <title>High frequency of phylogenetically diverse reductive dehalogenase-homologous genes in deep subseafloor sedimentary metagenomes.</title>
        <authorList>
            <person name="Kawai M."/>
            <person name="Futagami T."/>
            <person name="Toyoda A."/>
            <person name="Takaki Y."/>
            <person name="Nishi S."/>
            <person name="Hori S."/>
            <person name="Arai W."/>
            <person name="Tsubouchi T."/>
            <person name="Morono Y."/>
            <person name="Uchiyama I."/>
            <person name="Ito T."/>
            <person name="Fujiyama A."/>
            <person name="Inagaki F."/>
            <person name="Takami H."/>
        </authorList>
    </citation>
    <scope>NUCLEOTIDE SEQUENCE</scope>
    <source>
        <strain evidence="1">Expedition CK06-06</strain>
    </source>
</reference>
<evidence type="ECO:0008006" key="2">
    <source>
        <dbReference type="Google" id="ProtNLM"/>
    </source>
</evidence>
<sequence length="119" mass="13393">EIGDLWRTPRETLEKRYGVDCDDSAILLCSILRNYIAPEDVYCAIGDLDGEGHMWIVTANSNGEDRIIEATAPSSRPVKGKYNLYAIFNDQHCFSYPEGIRQFCLLPAEQTEGKEAVYA</sequence>
<name>X1SCG3_9ZZZZ</name>
<dbReference type="EMBL" id="BARW01013160">
    <property type="protein sequence ID" value="GAI76816.1"/>
    <property type="molecule type" value="Genomic_DNA"/>
</dbReference>
<comment type="caution">
    <text evidence="1">The sequence shown here is derived from an EMBL/GenBank/DDBJ whole genome shotgun (WGS) entry which is preliminary data.</text>
</comment>
<feature type="non-terminal residue" evidence="1">
    <location>
        <position position="1"/>
    </location>
</feature>